<keyword evidence="12" id="KW-0472">Membrane</keyword>
<dbReference type="AlphaFoldDB" id="M8B3G5"/>
<name>M8B3G5_TRIUA</name>
<accession>M8B3G5</accession>
<keyword evidence="4" id="KW-0808">Transferase</keyword>
<evidence type="ECO:0000256" key="15">
    <source>
        <dbReference type="ARBA" id="ARBA00047899"/>
    </source>
</evidence>
<dbReference type="InterPro" id="IPR011009">
    <property type="entry name" value="Kinase-like_dom_sf"/>
</dbReference>
<dbReference type="FunFam" id="3.30.430.20:FF:000002">
    <property type="entry name" value="Cysteine-rich receptor-like protein kinase 10"/>
    <property type="match status" value="1"/>
</dbReference>
<evidence type="ECO:0000256" key="6">
    <source>
        <dbReference type="ARBA" id="ARBA00022729"/>
    </source>
</evidence>
<keyword evidence="5" id="KW-0812">Transmembrane</keyword>
<evidence type="ECO:0000256" key="10">
    <source>
        <dbReference type="ARBA" id="ARBA00022840"/>
    </source>
</evidence>
<dbReference type="EC" id="2.7.11.1" evidence="2"/>
<dbReference type="Pfam" id="PF01657">
    <property type="entry name" value="Stress-antifung"/>
    <property type="match status" value="2"/>
</dbReference>
<keyword evidence="10" id="KW-0067">ATP-binding</keyword>
<organism evidence="18">
    <name type="scientific">Triticum urartu</name>
    <name type="common">Red wild einkorn</name>
    <name type="synonym">Crithodium urartu</name>
    <dbReference type="NCBI Taxonomy" id="4572"/>
    <lineage>
        <taxon>Eukaryota</taxon>
        <taxon>Viridiplantae</taxon>
        <taxon>Streptophyta</taxon>
        <taxon>Embryophyta</taxon>
        <taxon>Tracheophyta</taxon>
        <taxon>Spermatophyta</taxon>
        <taxon>Magnoliopsida</taxon>
        <taxon>Liliopsida</taxon>
        <taxon>Poales</taxon>
        <taxon>Poaceae</taxon>
        <taxon>BOP clade</taxon>
        <taxon>Pooideae</taxon>
        <taxon>Triticodae</taxon>
        <taxon>Triticeae</taxon>
        <taxon>Triticinae</taxon>
        <taxon>Triticum</taxon>
    </lineage>
</organism>
<gene>
    <name evidence="18" type="ORF">TRIUR3_25975</name>
</gene>
<keyword evidence="13" id="KW-1015">Disulfide bond</keyword>
<keyword evidence="3" id="KW-0723">Serine/threonine-protein kinase</keyword>
<dbReference type="GO" id="GO:0005524">
    <property type="term" value="F:ATP binding"/>
    <property type="evidence" value="ECO:0007669"/>
    <property type="project" value="UniProtKB-KW"/>
</dbReference>
<dbReference type="EMBL" id="KD011045">
    <property type="protein sequence ID" value="EMS68099.1"/>
    <property type="molecule type" value="Genomic_DNA"/>
</dbReference>
<dbReference type="GO" id="GO:0005886">
    <property type="term" value="C:plasma membrane"/>
    <property type="evidence" value="ECO:0007669"/>
    <property type="project" value="TreeGrafter"/>
</dbReference>
<evidence type="ECO:0000256" key="3">
    <source>
        <dbReference type="ARBA" id="ARBA00022527"/>
    </source>
</evidence>
<evidence type="ECO:0000256" key="16">
    <source>
        <dbReference type="ARBA" id="ARBA00048679"/>
    </source>
</evidence>
<dbReference type="Gene3D" id="3.30.200.20">
    <property type="entry name" value="Phosphorylase Kinase, domain 1"/>
    <property type="match status" value="1"/>
</dbReference>
<evidence type="ECO:0000256" key="4">
    <source>
        <dbReference type="ARBA" id="ARBA00022679"/>
    </source>
</evidence>
<keyword evidence="18" id="KW-0675">Receptor</keyword>
<feature type="compositionally biased region" description="Basic residues" evidence="17">
    <location>
        <begin position="169"/>
        <end position="197"/>
    </location>
</feature>
<dbReference type="PANTHER" id="PTHR27002">
    <property type="entry name" value="RECEPTOR-LIKE SERINE/THREONINE-PROTEIN KINASE SD1-8"/>
    <property type="match status" value="1"/>
</dbReference>
<evidence type="ECO:0000256" key="11">
    <source>
        <dbReference type="ARBA" id="ARBA00022989"/>
    </source>
</evidence>
<evidence type="ECO:0000256" key="13">
    <source>
        <dbReference type="ARBA" id="ARBA00023157"/>
    </source>
</evidence>
<dbReference type="FunFam" id="1.10.510.10:FF:000060">
    <property type="entry name" value="G-type lectin S-receptor-like serine/threonine-protein kinase"/>
    <property type="match status" value="1"/>
</dbReference>
<evidence type="ECO:0000256" key="14">
    <source>
        <dbReference type="ARBA" id="ARBA00023180"/>
    </source>
</evidence>
<dbReference type="Gene3D" id="1.10.510.10">
    <property type="entry name" value="Transferase(Phosphotransferase) domain 1"/>
    <property type="match status" value="1"/>
</dbReference>
<evidence type="ECO:0000256" key="1">
    <source>
        <dbReference type="ARBA" id="ARBA00004167"/>
    </source>
</evidence>
<evidence type="ECO:0000256" key="8">
    <source>
        <dbReference type="ARBA" id="ARBA00022741"/>
    </source>
</evidence>
<protein>
    <recommendedName>
        <fullName evidence="2">non-specific serine/threonine protein kinase</fullName>
        <ecNumber evidence="2">2.7.11.1</ecNumber>
    </recommendedName>
</protein>
<dbReference type="SMART" id="SM00220">
    <property type="entry name" value="S_TKc"/>
    <property type="match status" value="1"/>
</dbReference>
<keyword evidence="8" id="KW-0547">Nucleotide-binding</keyword>
<dbReference type="CDD" id="cd23509">
    <property type="entry name" value="Gnk2-like"/>
    <property type="match status" value="2"/>
</dbReference>
<dbReference type="eggNOG" id="ENOG502QWDY">
    <property type="taxonomic scope" value="Eukaryota"/>
</dbReference>
<comment type="catalytic activity">
    <reaction evidence="16">
        <text>L-seryl-[protein] + ATP = O-phospho-L-seryl-[protein] + ADP + H(+)</text>
        <dbReference type="Rhea" id="RHEA:17989"/>
        <dbReference type="Rhea" id="RHEA-COMP:9863"/>
        <dbReference type="Rhea" id="RHEA-COMP:11604"/>
        <dbReference type="ChEBI" id="CHEBI:15378"/>
        <dbReference type="ChEBI" id="CHEBI:29999"/>
        <dbReference type="ChEBI" id="CHEBI:30616"/>
        <dbReference type="ChEBI" id="CHEBI:83421"/>
        <dbReference type="ChEBI" id="CHEBI:456216"/>
        <dbReference type="EC" id="2.7.11.1"/>
    </reaction>
</comment>
<dbReference type="CDD" id="cd14066">
    <property type="entry name" value="STKc_IRAK"/>
    <property type="match status" value="1"/>
</dbReference>
<keyword evidence="11" id="KW-1133">Transmembrane helix</keyword>
<evidence type="ECO:0000256" key="17">
    <source>
        <dbReference type="SAM" id="MobiDB-lite"/>
    </source>
</evidence>
<dbReference type="PANTHER" id="PTHR27002:SF460">
    <property type="entry name" value="OS01G0366300 PROTEIN"/>
    <property type="match status" value="1"/>
</dbReference>
<dbReference type="PROSITE" id="PS00108">
    <property type="entry name" value="PROTEIN_KINASE_ST"/>
    <property type="match status" value="1"/>
</dbReference>
<dbReference type="FunFam" id="3.30.430.20:FF:000004">
    <property type="entry name" value="Receptor-like serine-threonine protein kinase"/>
    <property type="match status" value="1"/>
</dbReference>
<evidence type="ECO:0000256" key="12">
    <source>
        <dbReference type="ARBA" id="ARBA00023136"/>
    </source>
</evidence>
<dbReference type="PROSITE" id="PS51473">
    <property type="entry name" value="GNK2"/>
    <property type="match status" value="2"/>
</dbReference>
<feature type="region of interest" description="Disordered" evidence="17">
    <location>
        <begin position="142"/>
        <end position="197"/>
    </location>
</feature>
<dbReference type="InterPro" id="IPR001245">
    <property type="entry name" value="Ser-Thr/Tyr_kinase_cat_dom"/>
</dbReference>
<evidence type="ECO:0000256" key="5">
    <source>
        <dbReference type="ARBA" id="ARBA00022692"/>
    </source>
</evidence>
<proteinExistence type="predicted"/>
<dbReference type="Pfam" id="PF07714">
    <property type="entry name" value="PK_Tyr_Ser-Thr"/>
    <property type="match status" value="1"/>
</dbReference>
<evidence type="ECO:0000313" key="18">
    <source>
        <dbReference type="EMBL" id="EMS68099.1"/>
    </source>
</evidence>
<comment type="catalytic activity">
    <reaction evidence="15">
        <text>L-threonyl-[protein] + ATP = O-phospho-L-threonyl-[protein] + ADP + H(+)</text>
        <dbReference type="Rhea" id="RHEA:46608"/>
        <dbReference type="Rhea" id="RHEA-COMP:11060"/>
        <dbReference type="Rhea" id="RHEA-COMP:11605"/>
        <dbReference type="ChEBI" id="CHEBI:15378"/>
        <dbReference type="ChEBI" id="CHEBI:30013"/>
        <dbReference type="ChEBI" id="CHEBI:30616"/>
        <dbReference type="ChEBI" id="CHEBI:61977"/>
        <dbReference type="ChEBI" id="CHEBI:456216"/>
        <dbReference type="EC" id="2.7.11.1"/>
    </reaction>
</comment>
<reference evidence="18" key="1">
    <citation type="journal article" date="2013" name="Nature">
        <title>Draft genome of the wheat A-genome progenitor Triticum urartu.</title>
        <authorList>
            <person name="Ling H.Q."/>
            <person name="Zhao S."/>
            <person name="Liu D."/>
            <person name="Wang J."/>
            <person name="Sun H."/>
            <person name="Zhang C."/>
            <person name="Fan H."/>
            <person name="Li D."/>
            <person name="Dong L."/>
            <person name="Tao Y."/>
            <person name="Gao C."/>
            <person name="Wu H."/>
            <person name="Li Y."/>
            <person name="Cui Y."/>
            <person name="Guo X."/>
            <person name="Zheng S."/>
            <person name="Wang B."/>
            <person name="Yu K."/>
            <person name="Liang Q."/>
            <person name="Yang W."/>
            <person name="Lou X."/>
            <person name="Chen J."/>
            <person name="Feng M."/>
            <person name="Jian J."/>
            <person name="Zhang X."/>
            <person name="Luo G."/>
            <person name="Jiang Y."/>
            <person name="Liu J."/>
            <person name="Wang Z."/>
            <person name="Sha Y."/>
            <person name="Zhang B."/>
            <person name="Wu H."/>
            <person name="Tang D."/>
            <person name="Shen Q."/>
            <person name="Xue P."/>
            <person name="Zou S."/>
            <person name="Wang X."/>
            <person name="Liu X."/>
            <person name="Wang F."/>
            <person name="Yang Y."/>
            <person name="An X."/>
            <person name="Dong Z."/>
            <person name="Zhang K."/>
            <person name="Zhang X."/>
            <person name="Luo M.C."/>
            <person name="Dvorak J."/>
            <person name="Tong Y."/>
            <person name="Wang J."/>
            <person name="Yang H."/>
            <person name="Li Z."/>
            <person name="Wang D."/>
            <person name="Zhang A."/>
            <person name="Wang J."/>
        </authorList>
    </citation>
    <scope>NUCLEOTIDE SEQUENCE</scope>
</reference>
<keyword evidence="14" id="KW-0325">Glycoprotein</keyword>
<dbReference type="SUPFAM" id="SSF56112">
    <property type="entry name" value="Protein kinase-like (PK-like)"/>
    <property type="match status" value="1"/>
</dbReference>
<dbReference type="FunFam" id="3.30.200.20:FF:000195">
    <property type="entry name" value="G-type lectin S-receptor-like serine/threonine-protein kinase"/>
    <property type="match status" value="1"/>
</dbReference>
<dbReference type="STRING" id="4572.M8B3G5"/>
<sequence>MTNHWGLIQVACNKWHGVVEEVAARPKSGANVEDQLVHMFALYLLGNRDQEFKYLHVYKRIDKCEKWAEVRRTLDKAKETYKPDAPTPDTAVKLDLLRTNVAAKKRNTDLAFLLGGADMLQSNDEAIKAWYLAEHGLILNQLPSTAPPTPTTRRHARAKMPPRLPAVQKPRRRRPAQKPHRRRPTQKKLRPRQAHARRLCRRWRPTSPSDARPFFLNAELFIRSLNCGHMIIGFVASIFGLRDVWGRGWELGRPRGRSSAGSPPSRSFSAPWKAKRLEMLLRPQFVNFSGIWSTQAHVSPQSRTETVDAGPCESPQRQLVGTGRETDGMDLDSVAVGVPLFIDDPVSLQRGEVELRCMVSSSVSTSCMAMRFLSAVDLPCHPCMAMVILPLLLLLLVPLTAAQTWPACGESGNYKSNSTYEANLKLLSSTLPKKAASNTTLFATDTVGNVPNTIFALALCRGDSNASACEGCLVTAFQDGQEHCTSNRDATVYYNSNPCMLRFSNQNFLATNVNDNILVIVSLDMFINISTRADSFRFLLFTLLNNTAQSAANSSRRFTTSRLDVSSLPTLYCLMQCTPDLTADDCAACFQPYSQITLKYMDGRKGGRLLGTRCSMRYEIYPFFQGDPMLRIISLVSELPPTNNTMPPVTLYPPPQSQPHSPDAAPPPPEAQATTQELHGTEIVHDQAATNRPEEDALVWRLEEKSSEFTLFDFSEILHATHNFSKENLLGQGGFGPVYKGQLPDGIEIAVKRLASHSRQGFTEFKNEVELIAKLQHSNLVKLMGCCIQGEEKLLVYEYLPNKSLDFFIFDVSRTTLVDWNKRCVIIEGIAQGLLYLHKHSRLRIIHRDLKASNILLDQDMNPKISDFGLAKIFSSNDTQGSTKRVVGTYGYMAPEYASEGIYSIKSDVFSFGVLLLEILSGQRNSGFHQHEDFLNLLGYSWQLWEGGRFLELLEASIAKEIHAAEARRYINIALMCVQEHADDRPTMSNVVAMLNSEAVILPEPKHPAYFNLRVSKEGESGSVLCSHNDVTICSNNDVTITEEPDGR</sequence>
<keyword evidence="9 18" id="KW-0418">Kinase</keyword>
<dbReference type="PROSITE" id="PS50011">
    <property type="entry name" value="PROTEIN_KINASE_DOM"/>
    <property type="match status" value="1"/>
</dbReference>
<dbReference type="Gene3D" id="3.30.430.20">
    <property type="entry name" value="Gnk2 domain, C-X8-C-X2-C motif"/>
    <property type="match status" value="2"/>
</dbReference>
<dbReference type="InterPro" id="IPR000719">
    <property type="entry name" value="Prot_kinase_dom"/>
</dbReference>
<feature type="region of interest" description="Disordered" evidence="17">
    <location>
        <begin position="645"/>
        <end position="676"/>
    </location>
</feature>
<evidence type="ECO:0000256" key="9">
    <source>
        <dbReference type="ARBA" id="ARBA00022777"/>
    </source>
</evidence>
<evidence type="ECO:0000256" key="2">
    <source>
        <dbReference type="ARBA" id="ARBA00012513"/>
    </source>
</evidence>
<dbReference type="InterPro" id="IPR008271">
    <property type="entry name" value="Ser/Thr_kinase_AS"/>
</dbReference>
<dbReference type="OMA" id="WLDIIGA"/>
<dbReference type="GO" id="GO:0004674">
    <property type="term" value="F:protein serine/threonine kinase activity"/>
    <property type="evidence" value="ECO:0007669"/>
    <property type="project" value="UniProtKB-KW"/>
</dbReference>
<keyword evidence="6" id="KW-0732">Signal</keyword>
<dbReference type="InterPro" id="IPR038408">
    <property type="entry name" value="GNK2_sf"/>
</dbReference>
<evidence type="ECO:0000256" key="7">
    <source>
        <dbReference type="ARBA" id="ARBA00022737"/>
    </source>
</evidence>
<keyword evidence="7" id="KW-0677">Repeat</keyword>
<comment type="subcellular location">
    <subcellularLocation>
        <location evidence="1">Membrane</location>
        <topology evidence="1">Single-pass membrane protein</topology>
    </subcellularLocation>
</comment>
<dbReference type="InterPro" id="IPR002902">
    <property type="entry name" value="GNK2"/>
</dbReference>